<evidence type="ECO:0000256" key="2">
    <source>
        <dbReference type="ARBA" id="ARBA00004829"/>
    </source>
</evidence>
<proteinExistence type="predicted"/>
<keyword evidence="3 8" id="KW-0812">Transmembrane</keyword>
<comment type="pathway">
    <text evidence="2">Carotenoid biosynthesis.</text>
</comment>
<keyword evidence="5 8" id="KW-1133">Transmembrane helix</keyword>
<accession>A0ABQ2DW36</accession>
<name>A0ABQ2DW36_9MICC</name>
<protein>
    <recommendedName>
        <fullName evidence="11">Lycopene cyclase domain-containing protein</fullName>
    </recommendedName>
</protein>
<sequence length="116" mass="12972">MIYLLILLGLLACMALIDARFKLFIFAKPLAALLSLILGTAFFLLWDVLAISQGIFLHRDSQLMTGIMVAEQLPLEEVFFLIFLCYSTMVVVTGLPVVRRTLRRNNARTTGGHNVS</sequence>
<dbReference type="NCBIfam" id="TIGR03462">
    <property type="entry name" value="CarR_dom_SF"/>
    <property type="match status" value="1"/>
</dbReference>
<evidence type="ECO:0000256" key="5">
    <source>
        <dbReference type="ARBA" id="ARBA00022989"/>
    </source>
</evidence>
<evidence type="ECO:0000256" key="7">
    <source>
        <dbReference type="ARBA" id="ARBA00023235"/>
    </source>
</evidence>
<comment type="caution">
    <text evidence="9">The sequence shown here is derived from an EMBL/GenBank/DDBJ whole genome shotgun (WGS) entry which is preliminary data.</text>
</comment>
<dbReference type="EMBL" id="BMKX01000010">
    <property type="protein sequence ID" value="GGJ71067.1"/>
    <property type="molecule type" value="Genomic_DNA"/>
</dbReference>
<evidence type="ECO:0000256" key="1">
    <source>
        <dbReference type="ARBA" id="ARBA00004141"/>
    </source>
</evidence>
<keyword evidence="7" id="KW-0413">Isomerase</keyword>
<feature type="transmembrane region" description="Helical" evidence="8">
    <location>
        <begin position="29"/>
        <end position="57"/>
    </location>
</feature>
<dbReference type="InterPro" id="IPR017825">
    <property type="entry name" value="Lycopene_cyclase_dom"/>
</dbReference>
<keyword evidence="4" id="KW-0125">Carotenoid biosynthesis</keyword>
<evidence type="ECO:0000313" key="9">
    <source>
        <dbReference type="EMBL" id="GGJ71067.1"/>
    </source>
</evidence>
<evidence type="ECO:0000256" key="4">
    <source>
        <dbReference type="ARBA" id="ARBA00022746"/>
    </source>
</evidence>
<comment type="subcellular location">
    <subcellularLocation>
        <location evidence="1">Membrane</location>
        <topology evidence="1">Multi-pass membrane protein</topology>
    </subcellularLocation>
</comment>
<gene>
    <name evidence="9" type="ORF">GCM10007173_32420</name>
</gene>
<organism evidence="9 10">
    <name type="scientific">Glutamicibacter ardleyensis</name>
    <dbReference type="NCBI Taxonomy" id="225894"/>
    <lineage>
        <taxon>Bacteria</taxon>
        <taxon>Bacillati</taxon>
        <taxon>Actinomycetota</taxon>
        <taxon>Actinomycetes</taxon>
        <taxon>Micrococcales</taxon>
        <taxon>Micrococcaceae</taxon>
        <taxon>Glutamicibacter</taxon>
    </lineage>
</organism>
<evidence type="ECO:0000256" key="6">
    <source>
        <dbReference type="ARBA" id="ARBA00023136"/>
    </source>
</evidence>
<dbReference type="Proteomes" id="UP000606115">
    <property type="component" value="Unassembled WGS sequence"/>
</dbReference>
<evidence type="ECO:0000313" key="10">
    <source>
        <dbReference type="Proteomes" id="UP000606115"/>
    </source>
</evidence>
<reference evidence="10" key="1">
    <citation type="journal article" date="2019" name="Int. J. Syst. Evol. Microbiol.">
        <title>The Global Catalogue of Microorganisms (GCM) 10K type strain sequencing project: providing services to taxonomists for standard genome sequencing and annotation.</title>
        <authorList>
            <consortium name="The Broad Institute Genomics Platform"/>
            <consortium name="The Broad Institute Genome Sequencing Center for Infectious Disease"/>
            <person name="Wu L."/>
            <person name="Ma J."/>
        </authorList>
    </citation>
    <scope>NUCLEOTIDE SEQUENCE [LARGE SCALE GENOMIC DNA]</scope>
    <source>
        <strain evidence="10">CGMCC 1.3685</strain>
    </source>
</reference>
<keyword evidence="6 8" id="KW-0472">Membrane</keyword>
<evidence type="ECO:0000256" key="3">
    <source>
        <dbReference type="ARBA" id="ARBA00022692"/>
    </source>
</evidence>
<feature type="transmembrane region" description="Helical" evidence="8">
    <location>
        <begin position="78"/>
        <end position="98"/>
    </location>
</feature>
<dbReference type="RefSeq" id="WP_096256140.1">
    <property type="nucleotide sequence ID" value="NZ_BMKX01000010.1"/>
</dbReference>
<evidence type="ECO:0008006" key="11">
    <source>
        <dbReference type="Google" id="ProtNLM"/>
    </source>
</evidence>
<evidence type="ECO:0000256" key="8">
    <source>
        <dbReference type="SAM" id="Phobius"/>
    </source>
</evidence>
<keyword evidence="10" id="KW-1185">Reference proteome</keyword>
<dbReference type="GeneID" id="303305574"/>